<keyword evidence="3" id="KW-1185">Reference proteome</keyword>
<evidence type="ECO:0000313" key="2">
    <source>
        <dbReference type="EMBL" id="TWE10229.1"/>
    </source>
</evidence>
<dbReference type="Proteomes" id="UP000318297">
    <property type="component" value="Unassembled WGS sequence"/>
</dbReference>
<comment type="caution">
    <text evidence="2">The sequence shown here is derived from an EMBL/GenBank/DDBJ whole genome shotgun (WGS) entry which is preliminary data.</text>
</comment>
<accession>A0A561E3Q8</accession>
<evidence type="ECO:0000313" key="3">
    <source>
        <dbReference type="Proteomes" id="UP000318297"/>
    </source>
</evidence>
<name>A0A561E3Q8_9MICO</name>
<feature type="region of interest" description="Disordered" evidence="1">
    <location>
        <begin position="100"/>
        <end position="123"/>
    </location>
</feature>
<organism evidence="2 3">
    <name type="scientific">Rudaeicoccus suwonensis</name>
    <dbReference type="NCBI Taxonomy" id="657409"/>
    <lineage>
        <taxon>Bacteria</taxon>
        <taxon>Bacillati</taxon>
        <taxon>Actinomycetota</taxon>
        <taxon>Actinomycetes</taxon>
        <taxon>Micrococcales</taxon>
        <taxon>Dermacoccaceae</taxon>
        <taxon>Rudaeicoccus</taxon>
    </lineage>
</organism>
<protein>
    <submittedName>
        <fullName evidence="2">Uncharacterized protein</fullName>
    </submittedName>
</protein>
<gene>
    <name evidence="2" type="ORF">BKA23_2583</name>
</gene>
<dbReference type="RefSeq" id="WP_145229033.1">
    <property type="nucleotide sequence ID" value="NZ_VIVQ01000002.1"/>
</dbReference>
<reference evidence="2 3" key="1">
    <citation type="submission" date="2019-06" db="EMBL/GenBank/DDBJ databases">
        <title>Sequencing the genomes of 1000 actinobacteria strains.</title>
        <authorList>
            <person name="Klenk H.-P."/>
        </authorList>
    </citation>
    <scope>NUCLEOTIDE SEQUENCE [LARGE SCALE GENOMIC DNA]</scope>
    <source>
        <strain evidence="2 3">DSM 19560</strain>
    </source>
</reference>
<evidence type="ECO:0000256" key="1">
    <source>
        <dbReference type="SAM" id="MobiDB-lite"/>
    </source>
</evidence>
<feature type="compositionally biased region" description="Basic and acidic residues" evidence="1">
    <location>
        <begin position="108"/>
        <end position="123"/>
    </location>
</feature>
<dbReference type="EMBL" id="VIVQ01000002">
    <property type="protein sequence ID" value="TWE10229.1"/>
    <property type="molecule type" value="Genomic_DNA"/>
</dbReference>
<sequence>MTVTHHSEPEPARATTPIQLSGHFVESLGDQAVPYAEALVGVADLVGTVERAQLADELSAVQERFGVPSPPIEFKALIEIMLGSGGYISIVTENTLLAGERNYGGEGEPVHSDPESEQRAIYS</sequence>
<proteinExistence type="predicted"/>
<dbReference type="AlphaFoldDB" id="A0A561E3Q8"/>